<sequence length="160" mass="18299">MRKKGDLSNFERGMLVGARRAGLSISQSAQLLGFSRTTISRVYKEWCEKGKTSSMRQSCGQKCLVDARGQRRMDRLIQADRRATLTEITTRYNRGMQQSICEATTRTTLRRMGYNSRRPQKYHSSPLQIGKRGYNLHDLTKIGQLKTGRMLPGLMSIDFC</sequence>
<dbReference type="Ensembl" id="ENSELUT00000096698.1">
    <property type="protein sequence ID" value="ENSELUP00000096728.1"/>
    <property type="gene ID" value="ENSELUG00000035641.1"/>
</dbReference>
<accession>A0AAY5L5Z8</accession>
<dbReference type="GeneTree" id="ENSGT01120000272076"/>
<proteinExistence type="predicted"/>
<dbReference type="Gene3D" id="1.10.10.10">
    <property type="entry name" value="Winged helix-like DNA-binding domain superfamily/Winged helix DNA-binding domain"/>
    <property type="match status" value="1"/>
</dbReference>
<dbReference type="AlphaFoldDB" id="A0AAY5L5Z8"/>
<reference evidence="1 2" key="1">
    <citation type="submission" date="2020-02" db="EMBL/GenBank/DDBJ databases">
        <title>Esox lucius (northern pike) genome, fEsoLuc1, primary haplotype.</title>
        <authorList>
            <person name="Myers G."/>
            <person name="Karagic N."/>
            <person name="Meyer A."/>
            <person name="Pippel M."/>
            <person name="Reichard M."/>
            <person name="Winkler S."/>
            <person name="Tracey A."/>
            <person name="Sims Y."/>
            <person name="Howe K."/>
            <person name="Rhie A."/>
            <person name="Formenti G."/>
            <person name="Durbin R."/>
            <person name="Fedrigo O."/>
            <person name="Jarvis E.D."/>
        </authorList>
    </citation>
    <scope>NUCLEOTIDE SEQUENCE [LARGE SCALE GENOMIC DNA]</scope>
</reference>
<dbReference type="InterPro" id="IPR036388">
    <property type="entry name" value="WH-like_DNA-bd_sf"/>
</dbReference>
<organism evidence="1 2">
    <name type="scientific">Esox lucius</name>
    <name type="common">Northern pike</name>
    <dbReference type="NCBI Taxonomy" id="8010"/>
    <lineage>
        <taxon>Eukaryota</taxon>
        <taxon>Metazoa</taxon>
        <taxon>Chordata</taxon>
        <taxon>Craniata</taxon>
        <taxon>Vertebrata</taxon>
        <taxon>Euteleostomi</taxon>
        <taxon>Actinopterygii</taxon>
        <taxon>Neopterygii</taxon>
        <taxon>Teleostei</taxon>
        <taxon>Protacanthopterygii</taxon>
        <taxon>Esociformes</taxon>
        <taxon>Esocidae</taxon>
        <taxon>Esox</taxon>
    </lineage>
</organism>
<dbReference type="InterPro" id="IPR009057">
    <property type="entry name" value="Homeodomain-like_sf"/>
</dbReference>
<name>A0AAY5L5Z8_ESOLU</name>
<protein>
    <recommendedName>
        <fullName evidence="3">Transposase Tc1-like domain-containing protein</fullName>
    </recommendedName>
</protein>
<reference evidence="1" key="2">
    <citation type="submission" date="2025-05" db="UniProtKB">
        <authorList>
            <consortium name="Ensembl"/>
        </authorList>
    </citation>
    <scope>IDENTIFICATION</scope>
</reference>
<dbReference type="Pfam" id="PF13384">
    <property type="entry name" value="HTH_23"/>
    <property type="match status" value="1"/>
</dbReference>
<evidence type="ECO:0000313" key="1">
    <source>
        <dbReference type="Ensembl" id="ENSELUP00000096728.1"/>
    </source>
</evidence>
<dbReference type="Ensembl" id="ENSELUT00000100762.1">
    <property type="protein sequence ID" value="ENSELUP00000093143.1"/>
    <property type="gene ID" value="ENSELUG00000035641.1"/>
</dbReference>
<dbReference type="Proteomes" id="UP000265140">
    <property type="component" value="Chromosome 11"/>
</dbReference>
<keyword evidence="2" id="KW-1185">Reference proteome</keyword>
<evidence type="ECO:0008006" key="3">
    <source>
        <dbReference type="Google" id="ProtNLM"/>
    </source>
</evidence>
<evidence type="ECO:0000313" key="2">
    <source>
        <dbReference type="Proteomes" id="UP000265140"/>
    </source>
</evidence>
<dbReference type="SUPFAM" id="SSF46689">
    <property type="entry name" value="Homeodomain-like"/>
    <property type="match status" value="1"/>
</dbReference>